<evidence type="ECO:0000313" key="1">
    <source>
        <dbReference type="EMBL" id="KAJ9108721.1"/>
    </source>
</evidence>
<organism evidence="1 2">
    <name type="scientific">Naganishia friedmannii</name>
    <dbReference type="NCBI Taxonomy" id="89922"/>
    <lineage>
        <taxon>Eukaryota</taxon>
        <taxon>Fungi</taxon>
        <taxon>Dikarya</taxon>
        <taxon>Basidiomycota</taxon>
        <taxon>Agaricomycotina</taxon>
        <taxon>Tremellomycetes</taxon>
        <taxon>Filobasidiales</taxon>
        <taxon>Filobasidiaceae</taxon>
        <taxon>Naganishia</taxon>
    </lineage>
</organism>
<protein>
    <submittedName>
        <fullName evidence="1">Uncharacterized protein</fullName>
    </submittedName>
</protein>
<evidence type="ECO:0000313" key="2">
    <source>
        <dbReference type="Proteomes" id="UP001227268"/>
    </source>
</evidence>
<keyword evidence="2" id="KW-1185">Reference proteome</keyword>
<comment type="caution">
    <text evidence="1">The sequence shown here is derived from an EMBL/GenBank/DDBJ whole genome shotgun (WGS) entry which is preliminary data.</text>
</comment>
<dbReference type="EMBL" id="JASBWT010000001">
    <property type="protein sequence ID" value="KAJ9108721.1"/>
    <property type="molecule type" value="Genomic_DNA"/>
</dbReference>
<sequence>MERQREKRQESPVTVLDSEEEREQFYALQREKRRKRKQERGMNMSESESGSTSAGRSEKVAGVDIEGDGDDSIRIIGVKRGRKSSELIMDRRTEQDEDTQLIENVVPTGALLRLDRGMNATDVSTSSRNANDASVLPMMDDTDVDIDIDVPSALRAGLAKFKYSSYNASSSSSSTSATKATNTTKTATKAAMMKGIIPTSRAAVAKLQARSFITTTTSGATSAAAERSETASVRSNTGSIGEGFASAAVEEPAPAGTGTKKRNATAPKKTKAVVPDMPVAPEQIKELDGCVVCGMRFDRRKTAKTRWTHMVDCFPPGHQPDDKRPDLTLLVSEALDKLSRNTFHPALATQTTLLQSVALKQQQQPKLPPLIRPAAPIIAGEAPSVVDMHFDQTKSGRARLNARKRALATRKGGNAAEVRVVGVDAESRGGVGFSEEIRNLLDEEYAEDRELNTGASAAGSLGAVDGHAHDGRMEVDSESEAEIPFPPTQTFGQSSLQARMARGGNGKSRGLFDVESTSMREELRPETGPGQPFRGGEVDRQLDGSSSRIAQPVKANSVTLETVVIRQGKRAGDDEGKGQGGGAGGDLGVERPGSGSQGSEEVMFVREQNGDNQALFGDRRSGPQRAGSNSPPKRLPDEPMEEGQSFFEDLLPYASSPPPSPTTPFKLSGRGMVTPLKRKIEDEGSPSADSPALSRLAKRMARSSMSSPRMPDLSHLKEEFGNGVAFGDAVDEEMWEEDRWGDDAVMAWEQDATPHSSVRYPSGVAHDQQAADKQRQAVGVVAMDHDLESSEGDVPLSKTIGVRRTRKKSVKSATSDEEAAVNEVPVTAAVSPQQHIQNLLDRGMSDYASWDLPDLQSAVSVFGLKSSKIAKTMIKQLQQCWEATHPEAPVKGKGKGRAKTAPKTTVARGRKKKVAVTGEAEASDEEILASQPASQAEPKKRAARKPAAKKVDKPPPLTVDQLNAEFEKIIFESDLYIKVLRYEPLYFETLVNLGTERGITGSGWKNVFKKYLDEQSITYYVEEPTGKRRRR</sequence>
<reference evidence="1" key="1">
    <citation type="submission" date="2023-04" db="EMBL/GenBank/DDBJ databases">
        <title>Draft Genome sequencing of Naganishia species isolated from polar environments using Oxford Nanopore Technology.</title>
        <authorList>
            <person name="Leo P."/>
            <person name="Venkateswaran K."/>
        </authorList>
    </citation>
    <scope>NUCLEOTIDE SEQUENCE</scope>
    <source>
        <strain evidence="1">MNA-CCFEE 5423</strain>
    </source>
</reference>
<proteinExistence type="predicted"/>
<name>A0ACC2WCB9_9TREE</name>
<dbReference type="Proteomes" id="UP001227268">
    <property type="component" value="Unassembled WGS sequence"/>
</dbReference>
<gene>
    <name evidence="1" type="ORF">QFC21_000041</name>
</gene>
<accession>A0ACC2WCB9</accession>